<comment type="catalytic activity">
    <reaction evidence="1">
        <text>ATP + protein L-histidine = ADP + protein N-phospho-L-histidine.</text>
        <dbReference type="EC" id="2.7.13.3"/>
    </reaction>
</comment>
<sequence length="370" mass="39361">MTAGQHPSRPGPRLRGPGRGAWPRGSGWGVWLVRQAALSVVVAVAVTLVWAQARPQYFWPRWVWFGLGVNLAVQYGVRWAVRKPRGRRGFALQLALSAVYVAIDVVSWALSGGGFFWPVFSTPVVAVALLAHAWWLQRRPPARERELAERVAALRRTRSGVLDVQAAELKRIERDLHDGAQARMVSLAMNLGLAEHLLSSKPEAVAPLLAEARATTLTALEELRTVMEGIQPPVLADRGLVGAVEAVALDLALPVRVEAEVPGRLEAPVESAVYFASAECLANVIKHSGATRAWVHLAHRAGTLTVVVGDDGSGGAQLGAGTGLTGVARRLEVFDGTLTVDSPPGGPTRVTMEVPCALSSPKTSPSSGTA</sequence>
<dbReference type="InterPro" id="IPR011712">
    <property type="entry name" value="Sig_transdc_His_kin_sub3_dim/P"/>
</dbReference>
<keyword evidence="14" id="KW-1185">Reference proteome</keyword>
<dbReference type="Pfam" id="PF07730">
    <property type="entry name" value="HisKA_3"/>
    <property type="match status" value="1"/>
</dbReference>
<dbReference type="GO" id="GO:0005524">
    <property type="term" value="F:ATP binding"/>
    <property type="evidence" value="ECO:0007669"/>
    <property type="project" value="UniProtKB-KW"/>
</dbReference>
<evidence type="ECO:0000256" key="10">
    <source>
        <dbReference type="SAM" id="Phobius"/>
    </source>
</evidence>
<dbReference type="PANTHER" id="PTHR24421">
    <property type="entry name" value="NITRATE/NITRITE SENSOR PROTEIN NARX-RELATED"/>
    <property type="match status" value="1"/>
</dbReference>
<keyword evidence="10" id="KW-1133">Transmembrane helix</keyword>
<dbReference type="STRING" id="380248.SAMN05216251_1118"/>
<feature type="domain" description="Histidine kinase/HSP90-like ATPase" evidence="11">
    <location>
        <begin position="276"/>
        <end position="356"/>
    </location>
</feature>
<evidence type="ECO:0000256" key="6">
    <source>
        <dbReference type="ARBA" id="ARBA00022777"/>
    </source>
</evidence>
<gene>
    <name evidence="13" type="ORF">SAMN05216251_1118</name>
</gene>
<dbReference type="GO" id="GO:0016020">
    <property type="term" value="C:membrane"/>
    <property type="evidence" value="ECO:0007669"/>
    <property type="project" value="InterPro"/>
</dbReference>
<accession>A0A1I2HHV5</accession>
<dbReference type="CDD" id="cd16917">
    <property type="entry name" value="HATPase_UhpB-NarQ-NarX-like"/>
    <property type="match status" value="1"/>
</dbReference>
<feature type="region of interest" description="Disordered" evidence="9">
    <location>
        <begin position="1"/>
        <end position="20"/>
    </location>
</feature>
<reference evidence="13 14" key="1">
    <citation type="submission" date="2016-10" db="EMBL/GenBank/DDBJ databases">
        <authorList>
            <person name="de Groot N.N."/>
        </authorList>
    </citation>
    <scope>NUCLEOTIDE SEQUENCE [LARGE SCALE GENOMIC DNA]</scope>
    <source>
        <strain evidence="13 14">CGMCC 4.3510</strain>
    </source>
</reference>
<dbReference type="Proteomes" id="UP000199323">
    <property type="component" value="Unassembled WGS sequence"/>
</dbReference>
<dbReference type="EMBL" id="FONG01000011">
    <property type="protein sequence ID" value="SFF29098.1"/>
    <property type="molecule type" value="Genomic_DNA"/>
</dbReference>
<dbReference type="GO" id="GO:0046983">
    <property type="term" value="F:protein dimerization activity"/>
    <property type="evidence" value="ECO:0007669"/>
    <property type="project" value="InterPro"/>
</dbReference>
<dbReference type="Pfam" id="PF02518">
    <property type="entry name" value="HATPase_c"/>
    <property type="match status" value="1"/>
</dbReference>
<feature type="transmembrane region" description="Helical" evidence="10">
    <location>
        <begin position="90"/>
        <end position="109"/>
    </location>
</feature>
<feature type="transmembrane region" description="Helical" evidence="10">
    <location>
        <begin position="115"/>
        <end position="136"/>
    </location>
</feature>
<dbReference type="AlphaFoldDB" id="A0A1I2HHV5"/>
<evidence type="ECO:0000256" key="4">
    <source>
        <dbReference type="ARBA" id="ARBA00022679"/>
    </source>
</evidence>
<dbReference type="RefSeq" id="WP_093714851.1">
    <property type="nucleotide sequence ID" value="NZ_FONG01000011.1"/>
</dbReference>
<keyword evidence="3" id="KW-0597">Phosphoprotein</keyword>
<dbReference type="EC" id="2.7.13.3" evidence="2"/>
<dbReference type="InterPro" id="IPR003594">
    <property type="entry name" value="HATPase_dom"/>
</dbReference>
<keyword evidence="5" id="KW-0547">Nucleotide-binding</keyword>
<keyword evidence="10" id="KW-0812">Transmembrane</keyword>
<keyword evidence="10" id="KW-0472">Membrane</keyword>
<evidence type="ECO:0000256" key="8">
    <source>
        <dbReference type="ARBA" id="ARBA00023012"/>
    </source>
</evidence>
<feature type="compositionally biased region" description="Low complexity" evidence="9">
    <location>
        <begin position="7"/>
        <end position="20"/>
    </location>
</feature>
<evidence type="ECO:0000256" key="7">
    <source>
        <dbReference type="ARBA" id="ARBA00022840"/>
    </source>
</evidence>
<dbReference type="Gene3D" id="3.30.565.10">
    <property type="entry name" value="Histidine kinase-like ATPase, C-terminal domain"/>
    <property type="match status" value="1"/>
</dbReference>
<evidence type="ECO:0000256" key="5">
    <source>
        <dbReference type="ARBA" id="ARBA00022741"/>
    </source>
</evidence>
<keyword evidence="7" id="KW-0067">ATP-binding</keyword>
<evidence type="ECO:0000313" key="13">
    <source>
        <dbReference type="EMBL" id="SFF29098.1"/>
    </source>
</evidence>
<evidence type="ECO:0000256" key="2">
    <source>
        <dbReference type="ARBA" id="ARBA00012438"/>
    </source>
</evidence>
<evidence type="ECO:0000259" key="11">
    <source>
        <dbReference type="Pfam" id="PF02518"/>
    </source>
</evidence>
<keyword evidence="4" id="KW-0808">Transferase</keyword>
<dbReference type="Gene3D" id="1.20.5.1930">
    <property type="match status" value="1"/>
</dbReference>
<keyword evidence="8" id="KW-0902">Two-component regulatory system</keyword>
<feature type="transmembrane region" description="Helical" evidence="10">
    <location>
        <begin position="62"/>
        <end position="81"/>
    </location>
</feature>
<dbReference type="PANTHER" id="PTHR24421:SF10">
    <property type="entry name" value="NITRATE_NITRITE SENSOR PROTEIN NARQ"/>
    <property type="match status" value="1"/>
</dbReference>
<evidence type="ECO:0000313" key="14">
    <source>
        <dbReference type="Proteomes" id="UP000199323"/>
    </source>
</evidence>
<organism evidence="13 14">
    <name type="scientific">Actinacidiphila alni</name>
    <dbReference type="NCBI Taxonomy" id="380248"/>
    <lineage>
        <taxon>Bacteria</taxon>
        <taxon>Bacillati</taxon>
        <taxon>Actinomycetota</taxon>
        <taxon>Actinomycetes</taxon>
        <taxon>Kitasatosporales</taxon>
        <taxon>Streptomycetaceae</taxon>
        <taxon>Actinacidiphila</taxon>
    </lineage>
</organism>
<dbReference type="InterPro" id="IPR036890">
    <property type="entry name" value="HATPase_C_sf"/>
</dbReference>
<dbReference type="InterPro" id="IPR050482">
    <property type="entry name" value="Sensor_HK_TwoCompSys"/>
</dbReference>
<feature type="transmembrane region" description="Helical" evidence="10">
    <location>
        <begin position="28"/>
        <end position="50"/>
    </location>
</feature>
<evidence type="ECO:0000256" key="1">
    <source>
        <dbReference type="ARBA" id="ARBA00000085"/>
    </source>
</evidence>
<keyword evidence="6 13" id="KW-0418">Kinase</keyword>
<dbReference type="GO" id="GO:0000155">
    <property type="term" value="F:phosphorelay sensor kinase activity"/>
    <property type="evidence" value="ECO:0007669"/>
    <property type="project" value="InterPro"/>
</dbReference>
<evidence type="ECO:0000259" key="12">
    <source>
        <dbReference type="Pfam" id="PF07730"/>
    </source>
</evidence>
<name>A0A1I2HHV5_9ACTN</name>
<feature type="domain" description="Signal transduction histidine kinase subgroup 3 dimerisation and phosphoacceptor" evidence="12">
    <location>
        <begin position="168"/>
        <end position="235"/>
    </location>
</feature>
<dbReference type="OrthoDB" id="5242012at2"/>
<dbReference type="SUPFAM" id="SSF55874">
    <property type="entry name" value="ATPase domain of HSP90 chaperone/DNA topoisomerase II/histidine kinase"/>
    <property type="match status" value="1"/>
</dbReference>
<evidence type="ECO:0000256" key="9">
    <source>
        <dbReference type="SAM" id="MobiDB-lite"/>
    </source>
</evidence>
<protein>
    <recommendedName>
        <fullName evidence="2">histidine kinase</fullName>
        <ecNumber evidence="2">2.7.13.3</ecNumber>
    </recommendedName>
</protein>
<proteinExistence type="predicted"/>
<evidence type="ECO:0000256" key="3">
    <source>
        <dbReference type="ARBA" id="ARBA00022553"/>
    </source>
</evidence>